<evidence type="ECO:0000313" key="2">
    <source>
        <dbReference type="EMBL" id="MBP2031811.1"/>
    </source>
</evidence>
<dbReference type="Proteomes" id="UP001519307">
    <property type="component" value="Unassembled WGS sequence"/>
</dbReference>
<protein>
    <submittedName>
        <fullName evidence="2">Uncharacterized protein</fullName>
    </submittedName>
</protein>
<evidence type="ECO:0000256" key="1">
    <source>
        <dbReference type="SAM" id="MobiDB-lite"/>
    </source>
</evidence>
<keyword evidence="3" id="KW-1185">Reference proteome</keyword>
<dbReference type="RefSeq" id="WP_209700738.1">
    <property type="nucleotide sequence ID" value="NZ_JAGGLM010000001.1"/>
</dbReference>
<sequence>MNRDYCIFDDKKSCNNCGECDLCDLDHSKKCDNCGKCLEMEGYDMKAIKIDDIIEDKKEIKEFESDSQLAENKSDGEDKKISESDIVDLESQNKIYEDAFDKGSIKYIDDIDGLDDMLEDEKNFKKIMHEEYPGLIKINSRKNQSK</sequence>
<gene>
    <name evidence="2" type="ORF">J2Z42_000476</name>
</gene>
<organism evidence="2 3">
    <name type="scientific">Clostridium algifaecis</name>
    <dbReference type="NCBI Taxonomy" id="1472040"/>
    <lineage>
        <taxon>Bacteria</taxon>
        <taxon>Bacillati</taxon>
        <taxon>Bacillota</taxon>
        <taxon>Clostridia</taxon>
        <taxon>Eubacteriales</taxon>
        <taxon>Clostridiaceae</taxon>
        <taxon>Clostridium</taxon>
    </lineage>
</organism>
<accession>A0ABS4KQQ6</accession>
<proteinExistence type="predicted"/>
<feature type="region of interest" description="Disordered" evidence="1">
    <location>
        <begin position="64"/>
        <end position="84"/>
    </location>
</feature>
<evidence type="ECO:0000313" key="3">
    <source>
        <dbReference type="Proteomes" id="UP001519307"/>
    </source>
</evidence>
<dbReference type="EMBL" id="JAGGLM010000001">
    <property type="protein sequence ID" value="MBP2031811.1"/>
    <property type="molecule type" value="Genomic_DNA"/>
</dbReference>
<feature type="compositionally biased region" description="Basic and acidic residues" evidence="1">
    <location>
        <begin position="72"/>
        <end position="83"/>
    </location>
</feature>
<name>A0ABS4KQQ6_9CLOT</name>
<comment type="caution">
    <text evidence="2">The sequence shown here is derived from an EMBL/GenBank/DDBJ whole genome shotgun (WGS) entry which is preliminary data.</text>
</comment>
<reference evidence="2 3" key="1">
    <citation type="submission" date="2021-03" db="EMBL/GenBank/DDBJ databases">
        <title>Genomic Encyclopedia of Type Strains, Phase IV (KMG-IV): sequencing the most valuable type-strain genomes for metagenomic binning, comparative biology and taxonomic classification.</title>
        <authorList>
            <person name="Goeker M."/>
        </authorList>
    </citation>
    <scope>NUCLEOTIDE SEQUENCE [LARGE SCALE GENOMIC DNA]</scope>
    <source>
        <strain evidence="2 3">DSM 28783</strain>
    </source>
</reference>